<sequence>MTRTARIDFKGIVHYRAFYTRSIMVWRICSFQRRGPTETGFKLQAVVYEALIANGAVYQRYSTCAPSYPRPDVLYFASDVLPEPPSTGEAEICK</sequence>
<comment type="caution">
    <text evidence="1">The sequence shown here is derived from an EMBL/GenBank/DDBJ whole genome shotgun (WGS) entry which is preliminary data.</text>
</comment>
<gene>
    <name evidence="1" type="ORF">QE152_g24546</name>
</gene>
<reference evidence="1 2" key="1">
    <citation type="journal article" date="2024" name="BMC Genomics">
        <title>De novo assembly and annotation of Popillia japonica's genome with initial clues to its potential as an invasive pest.</title>
        <authorList>
            <person name="Cucini C."/>
            <person name="Boschi S."/>
            <person name="Funari R."/>
            <person name="Cardaioli E."/>
            <person name="Iannotti N."/>
            <person name="Marturano G."/>
            <person name="Paoli F."/>
            <person name="Bruttini M."/>
            <person name="Carapelli A."/>
            <person name="Frati F."/>
            <person name="Nardi F."/>
        </authorList>
    </citation>
    <scope>NUCLEOTIDE SEQUENCE [LARGE SCALE GENOMIC DNA]</scope>
    <source>
        <strain evidence="1">DMR45628</strain>
    </source>
</reference>
<protein>
    <submittedName>
        <fullName evidence="1">Uncharacterized protein</fullName>
    </submittedName>
</protein>
<name>A0AAW1KF88_POPJA</name>
<accession>A0AAW1KF88</accession>
<proteinExistence type="predicted"/>
<evidence type="ECO:0000313" key="2">
    <source>
        <dbReference type="Proteomes" id="UP001458880"/>
    </source>
</evidence>
<dbReference type="EMBL" id="JASPKY010000253">
    <property type="protein sequence ID" value="KAK9716739.1"/>
    <property type="molecule type" value="Genomic_DNA"/>
</dbReference>
<keyword evidence="2" id="KW-1185">Reference proteome</keyword>
<dbReference type="AlphaFoldDB" id="A0AAW1KF88"/>
<evidence type="ECO:0000313" key="1">
    <source>
        <dbReference type="EMBL" id="KAK9716739.1"/>
    </source>
</evidence>
<dbReference type="Proteomes" id="UP001458880">
    <property type="component" value="Unassembled WGS sequence"/>
</dbReference>
<organism evidence="1 2">
    <name type="scientific">Popillia japonica</name>
    <name type="common">Japanese beetle</name>
    <dbReference type="NCBI Taxonomy" id="7064"/>
    <lineage>
        <taxon>Eukaryota</taxon>
        <taxon>Metazoa</taxon>
        <taxon>Ecdysozoa</taxon>
        <taxon>Arthropoda</taxon>
        <taxon>Hexapoda</taxon>
        <taxon>Insecta</taxon>
        <taxon>Pterygota</taxon>
        <taxon>Neoptera</taxon>
        <taxon>Endopterygota</taxon>
        <taxon>Coleoptera</taxon>
        <taxon>Polyphaga</taxon>
        <taxon>Scarabaeiformia</taxon>
        <taxon>Scarabaeidae</taxon>
        <taxon>Rutelinae</taxon>
        <taxon>Popillia</taxon>
    </lineage>
</organism>